<dbReference type="Proteomes" id="UP000473531">
    <property type="component" value="Unassembled WGS sequence"/>
</dbReference>
<sequence length="191" mass="18996">MKKLFRTGVACVAFAASMGMATAAQAQDSASADAFAEILDAFTLTKNTDLQFGAVVLATGNAGTVTLNPTDGSRNCDGGSGDILCSGTTGLATFSIEGGTTGKTVRIDFSEVTNLVNGVTVGGGADETIVLSGMTTNKTLVTPAAGTSYYTASLVGGGSTTDFSVGGTISFDGAETVGTYTGSFVVAVDYL</sequence>
<dbReference type="EMBL" id="WTYU01000002">
    <property type="protein sequence ID" value="MXP15212.1"/>
    <property type="molecule type" value="Genomic_DNA"/>
</dbReference>
<dbReference type="InterPro" id="IPR025514">
    <property type="entry name" value="DUF4402"/>
</dbReference>
<proteinExistence type="predicted"/>
<feature type="chain" id="PRO_5026681505" evidence="1">
    <location>
        <begin position="27"/>
        <end position="191"/>
    </location>
</feature>
<dbReference type="Pfam" id="PF14352">
    <property type="entry name" value="DUF4402"/>
    <property type="match status" value="1"/>
</dbReference>
<keyword evidence="1" id="KW-0732">Signal</keyword>
<comment type="caution">
    <text evidence="2">The sequence shown here is derived from an EMBL/GenBank/DDBJ whole genome shotgun (WGS) entry which is preliminary data.</text>
</comment>
<reference evidence="2 3" key="1">
    <citation type="submission" date="2019-12" db="EMBL/GenBank/DDBJ databases">
        <title>Genomic-based taxomic classification of the family Erythrobacteraceae.</title>
        <authorList>
            <person name="Xu L."/>
        </authorList>
    </citation>
    <scope>NUCLEOTIDE SEQUENCE [LARGE SCALE GENOMIC DNA]</scope>
    <source>
        <strain evidence="2 3">KCTC 52259</strain>
    </source>
</reference>
<evidence type="ECO:0000313" key="3">
    <source>
        <dbReference type="Proteomes" id="UP000473531"/>
    </source>
</evidence>
<accession>A0A6L7GGK2</accession>
<dbReference type="RefSeq" id="WP_160601768.1">
    <property type="nucleotide sequence ID" value="NZ_WTYU01000002.1"/>
</dbReference>
<dbReference type="AlphaFoldDB" id="A0A6L7GGK2"/>
<keyword evidence="3" id="KW-1185">Reference proteome</keyword>
<name>A0A6L7GGK2_9SPHN</name>
<evidence type="ECO:0000256" key="1">
    <source>
        <dbReference type="SAM" id="SignalP"/>
    </source>
</evidence>
<dbReference type="OrthoDB" id="7428481at2"/>
<organism evidence="2 3">
    <name type="scientific">Allopontixanthobacter confluentis</name>
    <dbReference type="NCBI Taxonomy" id="1849021"/>
    <lineage>
        <taxon>Bacteria</taxon>
        <taxon>Pseudomonadati</taxon>
        <taxon>Pseudomonadota</taxon>
        <taxon>Alphaproteobacteria</taxon>
        <taxon>Sphingomonadales</taxon>
        <taxon>Erythrobacteraceae</taxon>
        <taxon>Allopontixanthobacter</taxon>
    </lineage>
</organism>
<protein>
    <submittedName>
        <fullName evidence="2">DUF4402 domain-containing protein</fullName>
    </submittedName>
</protein>
<evidence type="ECO:0000313" key="2">
    <source>
        <dbReference type="EMBL" id="MXP15212.1"/>
    </source>
</evidence>
<gene>
    <name evidence="2" type="ORF">GRI44_10675</name>
</gene>
<feature type="signal peptide" evidence="1">
    <location>
        <begin position="1"/>
        <end position="26"/>
    </location>
</feature>